<dbReference type="Gene3D" id="3.40.50.720">
    <property type="entry name" value="NAD(P)-binding Rossmann-like Domain"/>
    <property type="match status" value="1"/>
</dbReference>
<dbReference type="InterPro" id="IPR036291">
    <property type="entry name" value="NAD(P)-bd_dom_sf"/>
</dbReference>
<gene>
    <name evidence="3" type="ORF">RW1_022_00130</name>
</gene>
<dbReference type="NCBIfam" id="NF005559">
    <property type="entry name" value="PRK07231.1"/>
    <property type="match status" value="1"/>
</dbReference>
<reference evidence="3 4" key="1">
    <citation type="submission" date="2014-02" db="EMBL/GenBank/DDBJ databases">
        <title>Whole genome shotgun sequence of Rhodococcus wratislaviensis NBRC 100605.</title>
        <authorList>
            <person name="Hosoyama A."/>
            <person name="Tsuchikane K."/>
            <person name="Yoshida I."/>
            <person name="Ohji S."/>
            <person name="Ichikawa N."/>
            <person name="Yamazoe A."/>
            <person name="Fujita N."/>
        </authorList>
    </citation>
    <scope>NUCLEOTIDE SEQUENCE [LARGE SCALE GENOMIC DNA]</scope>
    <source>
        <strain evidence="3 4">NBRC 100605</strain>
    </source>
</reference>
<dbReference type="Pfam" id="PF13561">
    <property type="entry name" value="adh_short_C2"/>
    <property type="match status" value="1"/>
</dbReference>
<dbReference type="InterPro" id="IPR002347">
    <property type="entry name" value="SDR_fam"/>
</dbReference>
<dbReference type="PRINTS" id="PR00081">
    <property type="entry name" value="GDHRDH"/>
</dbReference>
<keyword evidence="4" id="KW-1185">Reference proteome</keyword>
<evidence type="ECO:0000313" key="4">
    <source>
        <dbReference type="Proteomes" id="UP000019491"/>
    </source>
</evidence>
<comment type="caution">
    <text evidence="3">The sequence shown here is derived from an EMBL/GenBank/DDBJ whole genome shotgun (WGS) entry which is preliminary data.</text>
</comment>
<evidence type="ECO:0000256" key="1">
    <source>
        <dbReference type="ARBA" id="ARBA00006484"/>
    </source>
</evidence>
<evidence type="ECO:0000313" key="3">
    <source>
        <dbReference type="EMBL" id="GAF45438.1"/>
    </source>
</evidence>
<name>X0PRE2_RHOWR</name>
<dbReference type="FunFam" id="3.40.50.720:FF:000084">
    <property type="entry name" value="Short-chain dehydrogenase reductase"/>
    <property type="match status" value="1"/>
</dbReference>
<evidence type="ECO:0000256" key="2">
    <source>
        <dbReference type="ARBA" id="ARBA00023002"/>
    </source>
</evidence>
<dbReference type="EMBL" id="BAWF01000022">
    <property type="protein sequence ID" value="GAF45438.1"/>
    <property type="molecule type" value="Genomic_DNA"/>
</dbReference>
<proteinExistence type="inferred from homology"/>
<dbReference type="GO" id="GO:0016616">
    <property type="term" value="F:oxidoreductase activity, acting on the CH-OH group of donors, NAD or NADP as acceptor"/>
    <property type="evidence" value="ECO:0007669"/>
    <property type="project" value="TreeGrafter"/>
</dbReference>
<dbReference type="PROSITE" id="PS00061">
    <property type="entry name" value="ADH_SHORT"/>
    <property type="match status" value="1"/>
</dbReference>
<accession>X0PRE2</accession>
<dbReference type="Proteomes" id="UP000019491">
    <property type="component" value="Unassembled WGS sequence"/>
</dbReference>
<dbReference type="SUPFAM" id="SSF51735">
    <property type="entry name" value="NAD(P)-binding Rossmann-fold domains"/>
    <property type="match status" value="1"/>
</dbReference>
<keyword evidence="2" id="KW-0560">Oxidoreductase</keyword>
<comment type="similarity">
    <text evidence="1">Belongs to the short-chain dehydrogenases/reductases (SDR) family.</text>
</comment>
<dbReference type="PRINTS" id="PR00080">
    <property type="entry name" value="SDRFAMILY"/>
</dbReference>
<dbReference type="AlphaFoldDB" id="X0PRE2"/>
<protein>
    <submittedName>
        <fullName evidence="3">Putative oxidoreductase</fullName>
    </submittedName>
</protein>
<sequence length="278" mass="28243">MLHTNTVATRTGAFHFNGEVAHVSSILDGKTVVVTGAASGIGRAIAIGAARHGAKAVIVSDVEQTPKEGGEPATDAIEAIGGTARFHRADVTSRSEVDDLVAAADEFGGVDVMVCNAGITLADDGADVREEDYRRLMAVNLDGVLFGAQAAARTMKTAGRQGSIVLMGSMGGVVGAGFTVAYSTSKGGVVLMAKALADALGPDGIRVNSICPGVIDTHLLRNTPAVASAADGFRQRTPLRRMGQPSEIGDAVAWLGSDLSSFVTGIALLVDGGLTSVV</sequence>
<organism evidence="3 4">
    <name type="scientific">Rhodococcus wratislaviensis NBRC 100605</name>
    <dbReference type="NCBI Taxonomy" id="1219028"/>
    <lineage>
        <taxon>Bacteria</taxon>
        <taxon>Bacillati</taxon>
        <taxon>Actinomycetota</taxon>
        <taxon>Actinomycetes</taxon>
        <taxon>Mycobacteriales</taxon>
        <taxon>Nocardiaceae</taxon>
        <taxon>Rhodococcus</taxon>
    </lineage>
</organism>
<dbReference type="PANTHER" id="PTHR42760">
    <property type="entry name" value="SHORT-CHAIN DEHYDROGENASES/REDUCTASES FAMILY MEMBER"/>
    <property type="match status" value="1"/>
</dbReference>
<dbReference type="InterPro" id="IPR020904">
    <property type="entry name" value="Sc_DH/Rdtase_CS"/>
</dbReference>